<comment type="caution">
    <text evidence="8">The sequence shown here is derived from an EMBL/GenBank/DDBJ whole genome shotgun (WGS) entry which is preliminary data.</text>
</comment>
<feature type="domain" description="Xylanolytic transcriptional activator regulatory" evidence="7">
    <location>
        <begin position="349"/>
        <end position="422"/>
    </location>
</feature>
<accession>A0A8H5C8S3</accession>
<evidence type="ECO:0000256" key="4">
    <source>
        <dbReference type="ARBA" id="ARBA00023242"/>
    </source>
</evidence>
<feature type="transmembrane region" description="Helical" evidence="6">
    <location>
        <begin position="575"/>
        <end position="595"/>
    </location>
</feature>
<evidence type="ECO:0000259" key="7">
    <source>
        <dbReference type="SMART" id="SM00906"/>
    </source>
</evidence>
<dbReference type="Proteomes" id="UP000541558">
    <property type="component" value="Unassembled WGS sequence"/>
</dbReference>
<keyword evidence="3" id="KW-0238">DNA-binding</keyword>
<protein>
    <recommendedName>
        <fullName evidence="7">Xylanolytic transcriptional activator regulatory domain-containing protein</fullName>
    </recommendedName>
</protein>
<feature type="compositionally biased region" description="Polar residues" evidence="5">
    <location>
        <begin position="99"/>
        <end position="124"/>
    </location>
</feature>
<sequence length="721" mass="80985">MPGFRCSNCIAFGSACTHLHVAQRTMYNFGSMGNTIPACVLKGLNLSEAKPLMYPVIDAVLSPDYQLPTNPILIRQTMSSLAQFARMLDEALTSATEKLTSYDSSMDPQHVLSSSSNSRTPHTASSSQSGSVSSKSATEEVKKESNSPTMEDVSSLSASLRQGLMLDSHTHRFFGPSSTVMVAKTTLDLTLGQNTESTIEASVARYRRPIYWTRRPWEIIPDPEHQPYVFPEQDLLLHLVERYFTCKNDLLPILHRPSFERALHSGLHLVDDQFGGTVLAVCAIASLFTNDPRVLLEEAGYPEQSGGYKYFRQLRLTTQSILRDPTLYDVQLYALAIVYLNSTSMGEICWQYLGIALRAAQDMALNRKQTRNGERTREAEVRKRVFFVLLMMDEITSAYGGRSAMIKREEFDVDLPADCDDEYWQDEESGEVTFKQPEGRPSKPSYFIHLIKLFGILADVQRAFYSIRTPAPPEGMTLDDWNAERLIELDIALDKWKHNLPEHLRWNPSAPHSLFYDQSATLHANFNWIRILLYRPFIGSKTKEPTDGLLALKVCINAARATISIMDAQSQRGNFIPGVSVVVFLSGIILLVNVCRGKQMGAQLNQEQEMQIIYKAVCVLRTYERCWHSSGRFCDVLYSLLVLSGFSEPQQSPTFGGIGNHRCETYAPPEYVRQTEETEDLAQDGPASWYRSYPIDQPSCPQDSAVFGIPLQAHDSPTGGK</sequence>
<evidence type="ECO:0000256" key="1">
    <source>
        <dbReference type="ARBA" id="ARBA00004123"/>
    </source>
</evidence>
<evidence type="ECO:0000256" key="6">
    <source>
        <dbReference type="SAM" id="Phobius"/>
    </source>
</evidence>
<dbReference type="SMART" id="SM00906">
    <property type="entry name" value="Fungal_trans"/>
    <property type="match status" value="1"/>
</dbReference>
<evidence type="ECO:0000256" key="2">
    <source>
        <dbReference type="ARBA" id="ARBA00022723"/>
    </source>
</evidence>
<evidence type="ECO:0000256" key="5">
    <source>
        <dbReference type="SAM" id="MobiDB-lite"/>
    </source>
</evidence>
<dbReference type="Pfam" id="PF04082">
    <property type="entry name" value="Fungal_trans"/>
    <property type="match status" value="1"/>
</dbReference>
<evidence type="ECO:0000313" key="9">
    <source>
        <dbReference type="Proteomes" id="UP000541558"/>
    </source>
</evidence>
<gene>
    <name evidence="8" type="ORF">D9611_003066</name>
</gene>
<proteinExistence type="predicted"/>
<keyword evidence="6" id="KW-1133">Transmembrane helix</keyword>
<evidence type="ECO:0000256" key="3">
    <source>
        <dbReference type="ARBA" id="ARBA00023125"/>
    </source>
</evidence>
<dbReference type="PROSITE" id="PS51257">
    <property type="entry name" value="PROKAR_LIPOPROTEIN"/>
    <property type="match status" value="1"/>
</dbReference>
<organism evidence="8 9">
    <name type="scientific">Ephemerocybe angulata</name>
    <dbReference type="NCBI Taxonomy" id="980116"/>
    <lineage>
        <taxon>Eukaryota</taxon>
        <taxon>Fungi</taxon>
        <taxon>Dikarya</taxon>
        <taxon>Basidiomycota</taxon>
        <taxon>Agaricomycotina</taxon>
        <taxon>Agaricomycetes</taxon>
        <taxon>Agaricomycetidae</taxon>
        <taxon>Agaricales</taxon>
        <taxon>Agaricineae</taxon>
        <taxon>Psathyrellaceae</taxon>
        <taxon>Ephemerocybe</taxon>
    </lineage>
</organism>
<keyword evidence="9" id="KW-1185">Reference proteome</keyword>
<keyword evidence="6" id="KW-0812">Transmembrane</keyword>
<dbReference type="InterPro" id="IPR007219">
    <property type="entry name" value="XnlR_reg_dom"/>
</dbReference>
<dbReference type="PANTHER" id="PTHR46910">
    <property type="entry name" value="TRANSCRIPTION FACTOR PDR1"/>
    <property type="match status" value="1"/>
</dbReference>
<evidence type="ECO:0000313" key="8">
    <source>
        <dbReference type="EMBL" id="KAF5337236.1"/>
    </source>
</evidence>
<feature type="region of interest" description="Disordered" evidence="5">
    <location>
        <begin position="99"/>
        <end position="154"/>
    </location>
</feature>
<name>A0A8H5C8S3_9AGAR</name>
<keyword evidence="6" id="KW-0472">Membrane</keyword>
<dbReference type="OrthoDB" id="4456959at2759"/>
<dbReference type="EMBL" id="JAACJK010000057">
    <property type="protein sequence ID" value="KAF5337236.1"/>
    <property type="molecule type" value="Genomic_DNA"/>
</dbReference>
<feature type="compositionally biased region" description="Low complexity" evidence="5">
    <location>
        <begin position="125"/>
        <end position="136"/>
    </location>
</feature>
<keyword evidence="2" id="KW-0479">Metal-binding</keyword>
<dbReference type="GO" id="GO:0008270">
    <property type="term" value="F:zinc ion binding"/>
    <property type="evidence" value="ECO:0007669"/>
    <property type="project" value="InterPro"/>
</dbReference>
<comment type="subcellular location">
    <subcellularLocation>
        <location evidence="1">Nucleus</location>
    </subcellularLocation>
</comment>
<dbReference type="InterPro" id="IPR050987">
    <property type="entry name" value="AtrR-like"/>
</dbReference>
<dbReference type="CDD" id="cd12148">
    <property type="entry name" value="fungal_TF_MHR"/>
    <property type="match status" value="1"/>
</dbReference>
<dbReference type="GO" id="GO:0006351">
    <property type="term" value="P:DNA-templated transcription"/>
    <property type="evidence" value="ECO:0007669"/>
    <property type="project" value="InterPro"/>
</dbReference>
<dbReference type="PANTHER" id="PTHR46910:SF3">
    <property type="entry name" value="HALOTOLERANCE PROTEIN 9-RELATED"/>
    <property type="match status" value="1"/>
</dbReference>
<dbReference type="GO" id="GO:0003677">
    <property type="term" value="F:DNA binding"/>
    <property type="evidence" value="ECO:0007669"/>
    <property type="project" value="UniProtKB-KW"/>
</dbReference>
<keyword evidence="4" id="KW-0539">Nucleus</keyword>
<reference evidence="8 9" key="1">
    <citation type="journal article" date="2020" name="ISME J.">
        <title>Uncovering the hidden diversity of litter-decomposition mechanisms in mushroom-forming fungi.</title>
        <authorList>
            <person name="Floudas D."/>
            <person name="Bentzer J."/>
            <person name="Ahren D."/>
            <person name="Johansson T."/>
            <person name="Persson P."/>
            <person name="Tunlid A."/>
        </authorList>
    </citation>
    <scope>NUCLEOTIDE SEQUENCE [LARGE SCALE GENOMIC DNA]</scope>
    <source>
        <strain evidence="8 9">CBS 175.51</strain>
    </source>
</reference>
<dbReference type="AlphaFoldDB" id="A0A8H5C8S3"/>
<dbReference type="GO" id="GO:0003700">
    <property type="term" value="F:DNA-binding transcription factor activity"/>
    <property type="evidence" value="ECO:0007669"/>
    <property type="project" value="InterPro"/>
</dbReference>
<dbReference type="GO" id="GO:0005634">
    <property type="term" value="C:nucleus"/>
    <property type="evidence" value="ECO:0007669"/>
    <property type="project" value="UniProtKB-SubCell"/>
</dbReference>